<accession>A0ABY9T8H8</accession>
<sequence>MQTPLAAAILFLYALCGVTALGLLVLFGLKLRNIAAEKQAKRCLEKYRDYFFYLQAHGEDEEQLRLPPGDVTQREKQIIQKKLFELMERFTGIHRQKLERLCEDMGLVDLDLKRLNGGWKWTRVDAAYNLGAMRSSRAVPELLGLLGKLGYDPSLFIVARAVAKCARDAEDLAGMVRELVRHRKNFHQLIVDILSESEVELQPLYASFLQDADHDLVKIGLIGLAQSNPAGVGERLDKLVRSADKEVRIKAVKLLCSDARQLTEKRVREFMAHPDWEIRAAVAKAAGTLGLSSSIPLLKKAVGDDNWWVSHHSARSLAQLDVEGFQALCEILQEGGLGRAVQMAQQIVLEELEKGRLQSADPTNPSPYNQKLYLYQNSRKRTISTAQA</sequence>
<dbReference type="InterPro" id="IPR016024">
    <property type="entry name" value="ARM-type_fold"/>
</dbReference>
<keyword evidence="1" id="KW-0472">Membrane</keyword>
<gene>
    <name evidence="2" type="ORF">RGB73_07770</name>
</gene>
<dbReference type="InterPro" id="IPR004155">
    <property type="entry name" value="PBS_lyase_HEAT"/>
</dbReference>
<name>A0ABY9T8H8_BREBE</name>
<dbReference type="RefSeq" id="WP_310770645.1">
    <property type="nucleotide sequence ID" value="NZ_CP134050.1"/>
</dbReference>
<evidence type="ECO:0000313" key="3">
    <source>
        <dbReference type="Proteomes" id="UP001256827"/>
    </source>
</evidence>
<keyword evidence="1" id="KW-1133">Transmembrane helix</keyword>
<dbReference type="Gene3D" id="1.25.10.10">
    <property type="entry name" value="Leucine-rich Repeat Variant"/>
    <property type="match status" value="1"/>
</dbReference>
<dbReference type="SMART" id="SM00567">
    <property type="entry name" value="EZ_HEAT"/>
    <property type="match status" value="2"/>
</dbReference>
<feature type="transmembrane region" description="Helical" evidence="1">
    <location>
        <begin position="6"/>
        <end position="29"/>
    </location>
</feature>
<proteinExistence type="predicted"/>
<dbReference type="InterPro" id="IPR011989">
    <property type="entry name" value="ARM-like"/>
</dbReference>
<evidence type="ECO:0000313" key="2">
    <source>
        <dbReference type="EMBL" id="WNC16204.1"/>
    </source>
</evidence>
<dbReference type="EMBL" id="CP134050">
    <property type="protein sequence ID" value="WNC16204.1"/>
    <property type="molecule type" value="Genomic_DNA"/>
</dbReference>
<protein>
    <submittedName>
        <fullName evidence="2">HEAT repeat domain-containing protein</fullName>
    </submittedName>
</protein>
<keyword evidence="1" id="KW-0812">Transmembrane</keyword>
<dbReference type="Pfam" id="PF13646">
    <property type="entry name" value="HEAT_2"/>
    <property type="match status" value="1"/>
</dbReference>
<evidence type="ECO:0000256" key="1">
    <source>
        <dbReference type="SAM" id="Phobius"/>
    </source>
</evidence>
<dbReference type="SUPFAM" id="SSF48371">
    <property type="entry name" value="ARM repeat"/>
    <property type="match status" value="1"/>
</dbReference>
<dbReference type="Proteomes" id="UP001256827">
    <property type="component" value="Chromosome"/>
</dbReference>
<reference evidence="2 3" key="1">
    <citation type="submission" date="2023-09" db="EMBL/GenBank/DDBJ databases">
        <title>Complete Genome and Methylome dissection of Bacillus brevis NEB573 original source of BbsI restriction endonuclease.</title>
        <authorList>
            <person name="Fomenkov A."/>
            <person name="Roberts R.D."/>
        </authorList>
    </citation>
    <scope>NUCLEOTIDE SEQUENCE [LARGE SCALE GENOMIC DNA]</scope>
    <source>
        <strain evidence="2 3">NEB573</strain>
    </source>
</reference>
<keyword evidence="3" id="KW-1185">Reference proteome</keyword>
<organism evidence="2 3">
    <name type="scientific">Brevibacillus brevis</name>
    <name type="common">Bacillus brevis</name>
    <dbReference type="NCBI Taxonomy" id="1393"/>
    <lineage>
        <taxon>Bacteria</taxon>
        <taxon>Bacillati</taxon>
        <taxon>Bacillota</taxon>
        <taxon>Bacilli</taxon>
        <taxon>Bacillales</taxon>
        <taxon>Paenibacillaceae</taxon>
        <taxon>Brevibacillus</taxon>
    </lineage>
</organism>